<name>A0ABS4BCI8_9HYPH</name>
<evidence type="ECO:0000256" key="1">
    <source>
        <dbReference type="ARBA" id="ARBA00006620"/>
    </source>
</evidence>
<dbReference type="InterPro" id="IPR038570">
    <property type="entry name" value="HicA_sf"/>
</dbReference>
<evidence type="ECO:0000256" key="6">
    <source>
        <dbReference type="ARBA" id="ARBA00022884"/>
    </source>
</evidence>
<keyword evidence="5" id="KW-0378">Hydrolase</keyword>
<proteinExistence type="inferred from homology"/>
<keyword evidence="2" id="KW-1277">Toxin-antitoxin system</keyword>
<gene>
    <name evidence="8" type="ORF">J6595_02600</name>
</gene>
<dbReference type="InterPro" id="IPR012933">
    <property type="entry name" value="HicA_mRNA_interferase"/>
</dbReference>
<reference evidence="8 9" key="1">
    <citation type="submission" date="2021-04" db="EMBL/GenBank/DDBJ databases">
        <title>Whole genome sequence of Jiella sp. KSK16Y-1.</title>
        <authorList>
            <person name="Tuo L."/>
        </authorList>
    </citation>
    <scope>NUCLEOTIDE SEQUENCE [LARGE SCALE GENOMIC DNA]</scope>
    <source>
        <strain evidence="8 9">KSK16Y-1</strain>
    </source>
</reference>
<dbReference type="Pfam" id="PF07927">
    <property type="entry name" value="HicA_toxin"/>
    <property type="match status" value="1"/>
</dbReference>
<keyword evidence="4" id="KW-0255">Endonuclease</keyword>
<keyword evidence="3" id="KW-0540">Nuclease</keyword>
<evidence type="ECO:0000313" key="9">
    <source>
        <dbReference type="Proteomes" id="UP000678276"/>
    </source>
</evidence>
<accession>A0ABS4BCI8</accession>
<dbReference type="PANTHER" id="PTHR34873">
    <property type="entry name" value="SSR1766 PROTEIN"/>
    <property type="match status" value="1"/>
</dbReference>
<keyword evidence="6" id="KW-0694">RNA-binding</keyword>
<protein>
    <submittedName>
        <fullName evidence="8">Type II toxin-antitoxin system HicA family toxin</fullName>
    </submittedName>
</protein>
<evidence type="ECO:0000256" key="7">
    <source>
        <dbReference type="ARBA" id="ARBA00023016"/>
    </source>
</evidence>
<keyword evidence="9" id="KW-1185">Reference proteome</keyword>
<organism evidence="8 9">
    <name type="scientific">Jiella mangrovi</name>
    <dbReference type="NCBI Taxonomy" id="2821407"/>
    <lineage>
        <taxon>Bacteria</taxon>
        <taxon>Pseudomonadati</taxon>
        <taxon>Pseudomonadota</taxon>
        <taxon>Alphaproteobacteria</taxon>
        <taxon>Hyphomicrobiales</taxon>
        <taxon>Aurantimonadaceae</taxon>
        <taxon>Jiella</taxon>
    </lineage>
</organism>
<evidence type="ECO:0000256" key="4">
    <source>
        <dbReference type="ARBA" id="ARBA00022759"/>
    </source>
</evidence>
<comment type="similarity">
    <text evidence="1">Belongs to the HicA mRNA interferase family.</text>
</comment>
<dbReference type="PANTHER" id="PTHR34873:SF3">
    <property type="entry name" value="ADDICTION MODULE TOXIN, HICA FAMILY"/>
    <property type="match status" value="1"/>
</dbReference>
<evidence type="ECO:0000256" key="3">
    <source>
        <dbReference type="ARBA" id="ARBA00022722"/>
    </source>
</evidence>
<evidence type="ECO:0000256" key="2">
    <source>
        <dbReference type="ARBA" id="ARBA00022649"/>
    </source>
</evidence>
<dbReference type="EMBL" id="JAGJCF010000001">
    <property type="protein sequence ID" value="MBP0614463.1"/>
    <property type="molecule type" value="Genomic_DNA"/>
</dbReference>
<dbReference type="Gene3D" id="3.30.920.30">
    <property type="entry name" value="Hypothetical protein"/>
    <property type="match status" value="1"/>
</dbReference>
<evidence type="ECO:0000313" key="8">
    <source>
        <dbReference type="EMBL" id="MBP0614463.1"/>
    </source>
</evidence>
<evidence type="ECO:0000256" key="5">
    <source>
        <dbReference type="ARBA" id="ARBA00022801"/>
    </source>
</evidence>
<comment type="caution">
    <text evidence="8">The sequence shown here is derived from an EMBL/GenBank/DDBJ whole genome shotgun (WGS) entry which is preliminary data.</text>
</comment>
<dbReference type="RefSeq" id="WP_209592864.1">
    <property type="nucleotide sequence ID" value="NZ_JAGJCF010000001.1"/>
</dbReference>
<sequence>MRALTEAGFALHHVTGSHHVMERVSPVRRAVVVPVHGNRDIPIGTLRAIIKQAGMSEEDFIALL</sequence>
<dbReference type="SUPFAM" id="SSF54786">
    <property type="entry name" value="YcfA/nrd intein domain"/>
    <property type="match status" value="1"/>
</dbReference>
<dbReference type="Proteomes" id="UP000678276">
    <property type="component" value="Unassembled WGS sequence"/>
</dbReference>
<keyword evidence="7" id="KW-0346">Stress response</keyword>